<sequence>MGTKLDDISDELSTLRDDVDALLKNGMVFDQASPALTEAYTQFTQQLTESAGAIKQYAETFESLSKGMQDSDSDIAQAVRANMQ</sequence>
<dbReference type="Proteomes" id="UP000578686">
    <property type="component" value="Unassembled WGS sequence"/>
</dbReference>
<name>A0A7X6D1L1_9ACTN</name>
<dbReference type="EMBL" id="JAAVJD010000090">
    <property type="protein sequence ID" value="NJQ06528.1"/>
    <property type="molecule type" value="Genomic_DNA"/>
</dbReference>
<reference evidence="1 2" key="1">
    <citation type="submission" date="2020-03" db="EMBL/GenBank/DDBJ databases">
        <title>Draft genome of Streptomyces sp. ventii, isolated from the Axial Seamount in the Pacific Ocean, and resequencing of the two type strains Streptomyces lonarensis strain NCL 716 and Streptomyces bohaiensis strain 11A07.</title>
        <authorList>
            <person name="Loughran R.M."/>
            <person name="Pfannmuller K.M."/>
            <person name="Wasson B.J."/>
            <person name="Deadmond M.C."/>
            <person name="Paddock B.E."/>
            <person name="Koyack M.J."/>
            <person name="Gallegos D.A."/>
            <person name="Mitchell E.A."/>
            <person name="Ushijima B."/>
            <person name="Saw J.H."/>
            <person name="Mcphail K.L."/>
            <person name="Videau P."/>
        </authorList>
    </citation>
    <scope>NUCLEOTIDE SEQUENCE [LARGE SCALE GENOMIC DNA]</scope>
    <source>
        <strain evidence="1 2">NCL716</strain>
    </source>
</reference>
<keyword evidence="2" id="KW-1185">Reference proteome</keyword>
<evidence type="ECO:0008006" key="3">
    <source>
        <dbReference type="Google" id="ProtNLM"/>
    </source>
</evidence>
<accession>A0A7X6D1L1</accession>
<organism evidence="1 2">
    <name type="scientific">Streptomyces lonarensis</name>
    <dbReference type="NCBI Taxonomy" id="700599"/>
    <lineage>
        <taxon>Bacteria</taxon>
        <taxon>Bacillati</taxon>
        <taxon>Actinomycetota</taxon>
        <taxon>Actinomycetes</taxon>
        <taxon>Kitasatosporales</taxon>
        <taxon>Streptomycetaceae</taxon>
        <taxon>Streptomyces</taxon>
    </lineage>
</organism>
<proteinExistence type="predicted"/>
<evidence type="ECO:0000313" key="1">
    <source>
        <dbReference type="EMBL" id="NJQ06528.1"/>
    </source>
</evidence>
<dbReference type="AlphaFoldDB" id="A0A7X6D1L1"/>
<gene>
    <name evidence="1" type="ORF">HCN56_13275</name>
</gene>
<dbReference type="Gene3D" id="1.10.287.1060">
    <property type="entry name" value="ESAT-6-like"/>
    <property type="match status" value="1"/>
</dbReference>
<evidence type="ECO:0000313" key="2">
    <source>
        <dbReference type="Proteomes" id="UP000578686"/>
    </source>
</evidence>
<protein>
    <recommendedName>
        <fullName evidence="3">WXG100 family type VII secretion target</fullName>
    </recommendedName>
</protein>
<comment type="caution">
    <text evidence="1">The sequence shown here is derived from an EMBL/GenBank/DDBJ whole genome shotgun (WGS) entry which is preliminary data.</text>
</comment>